<dbReference type="STRING" id="29170.A0A368FLN1"/>
<proteinExistence type="predicted"/>
<sequence>KGVLKIIARTCFHPGASTLVPMQLANVSVPFLYRDVVNFYNEKAPTFLRLTFDTVPNAILTAGVCLIIACE</sequence>
<reference evidence="1 2" key="1">
    <citation type="submission" date="2014-10" db="EMBL/GenBank/DDBJ databases">
        <title>Draft genome of the hookworm Ancylostoma caninum.</title>
        <authorList>
            <person name="Mitreva M."/>
        </authorList>
    </citation>
    <scope>NUCLEOTIDE SEQUENCE [LARGE SCALE GENOMIC DNA]</scope>
    <source>
        <strain evidence="1 2">Baltimore</strain>
    </source>
</reference>
<dbReference type="AlphaFoldDB" id="A0A368FLN1"/>
<organism evidence="1 2">
    <name type="scientific">Ancylostoma caninum</name>
    <name type="common">Dog hookworm</name>
    <dbReference type="NCBI Taxonomy" id="29170"/>
    <lineage>
        <taxon>Eukaryota</taxon>
        <taxon>Metazoa</taxon>
        <taxon>Ecdysozoa</taxon>
        <taxon>Nematoda</taxon>
        <taxon>Chromadorea</taxon>
        <taxon>Rhabditida</taxon>
        <taxon>Rhabditina</taxon>
        <taxon>Rhabditomorpha</taxon>
        <taxon>Strongyloidea</taxon>
        <taxon>Ancylostomatidae</taxon>
        <taxon>Ancylostomatinae</taxon>
        <taxon>Ancylostoma</taxon>
    </lineage>
</organism>
<dbReference type="EMBL" id="JOJR01000968">
    <property type="protein sequence ID" value="RCN33134.1"/>
    <property type="molecule type" value="Genomic_DNA"/>
</dbReference>
<evidence type="ECO:0000313" key="2">
    <source>
        <dbReference type="Proteomes" id="UP000252519"/>
    </source>
</evidence>
<protein>
    <submittedName>
        <fullName evidence="1">Uncharacterized protein</fullName>
    </submittedName>
</protein>
<name>A0A368FLN1_ANCCA</name>
<gene>
    <name evidence="1" type="ORF">ANCCAN_21049</name>
</gene>
<comment type="caution">
    <text evidence="1">The sequence shown here is derived from an EMBL/GenBank/DDBJ whole genome shotgun (WGS) entry which is preliminary data.</text>
</comment>
<feature type="non-terminal residue" evidence="1">
    <location>
        <position position="1"/>
    </location>
</feature>
<dbReference type="Proteomes" id="UP000252519">
    <property type="component" value="Unassembled WGS sequence"/>
</dbReference>
<keyword evidence="2" id="KW-1185">Reference proteome</keyword>
<accession>A0A368FLN1</accession>
<evidence type="ECO:0000313" key="1">
    <source>
        <dbReference type="EMBL" id="RCN33134.1"/>
    </source>
</evidence>